<feature type="domain" description="Response regulatory" evidence="2">
    <location>
        <begin position="8"/>
        <end position="127"/>
    </location>
</feature>
<dbReference type="EMBL" id="CP010429">
    <property type="protein sequence ID" value="AKD56316.1"/>
    <property type="molecule type" value="Genomic_DNA"/>
</dbReference>
<evidence type="ECO:0000256" key="1">
    <source>
        <dbReference type="PROSITE-ProRule" id="PRU00169"/>
    </source>
</evidence>
<protein>
    <recommendedName>
        <fullName evidence="2">Response regulatory domain-containing protein</fullName>
    </recommendedName>
</protein>
<dbReference type="STRING" id="1379870.SD10_16815"/>
<dbReference type="HOGENOM" id="CLU_1894880_0_0_10"/>
<name>A0A0E3V8H6_9BACT</name>
<reference evidence="3 4" key="1">
    <citation type="journal article" date="2014" name="Curr. Microbiol.">
        <title>Spirosoma radiotolerans sp. nov., a gamma-radiation-resistant bacterium isolated from gamma ray-irradiated soil.</title>
        <authorList>
            <person name="Lee J.J."/>
            <person name="Srinivasan S."/>
            <person name="Lim S."/>
            <person name="Joe M."/>
            <person name="Im S."/>
            <person name="Bae S.I."/>
            <person name="Park K.R."/>
            <person name="Han J.H."/>
            <person name="Park S.H."/>
            <person name="Joo B.M."/>
            <person name="Park S.J."/>
            <person name="Kim M.K."/>
        </authorList>
    </citation>
    <scope>NUCLEOTIDE SEQUENCE [LARGE SCALE GENOMIC DNA]</scope>
    <source>
        <strain evidence="3 4">DG5A</strain>
    </source>
</reference>
<keyword evidence="4" id="KW-1185">Reference proteome</keyword>
<sequence>MNTNRQWVALLTEDEDDFAYWQFGFKKWASHIQLEWFATGDAFFDRPDLTTSPPNVLLLDGLIPSNDEPHWLHRILEHDCCQGLVVIMLADNFTDDEYQQFKALGASSFIIKPANQQELQKAVLSISQQAPVNT</sequence>
<dbReference type="GO" id="GO:0000160">
    <property type="term" value="P:phosphorelay signal transduction system"/>
    <property type="evidence" value="ECO:0007669"/>
    <property type="project" value="InterPro"/>
</dbReference>
<organism evidence="3 4">
    <name type="scientific">Spirosoma radiotolerans</name>
    <dbReference type="NCBI Taxonomy" id="1379870"/>
    <lineage>
        <taxon>Bacteria</taxon>
        <taxon>Pseudomonadati</taxon>
        <taxon>Bacteroidota</taxon>
        <taxon>Cytophagia</taxon>
        <taxon>Cytophagales</taxon>
        <taxon>Cytophagaceae</taxon>
        <taxon>Spirosoma</taxon>
    </lineage>
</organism>
<proteinExistence type="predicted"/>
<keyword evidence="1" id="KW-0597">Phosphoprotein</keyword>
<dbReference type="RefSeq" id="WP_046575278.1">
    <property type="nucleotide sequence ID" value="NZ_CP010429.1"/>
</dbReference>
<dbReference type="AlphaFoldDB" id="A0A0E3V8H6"/>
<dbReference type="KEGG" id="srd:SD10_16815"/>
<dbReference type="Proteomes" id="UP000033054">
    <property type="component" value="Chromosome"/>
</dbReference>
<evidence type="ECO:0000313" key="4">
    <source>
        <dbReference type="Proteomes" id="UP000033054"/>
    </source>
</evidence>
<gene>
    <name evidence="3" type="ORF">SD10_16815</name>
</gene>
<evidence type="ECO:0000259" key="2">
    <source>
        <dbReference type="PROSITE" id="PS50110"/>
    </source>
</evidence>
<dbReference type="PATRIC" id="fig|1379870.5.peg.3649"/>
<accession>A0A0E3V8H6</accession>
<dbReference type="InterPro" id="IPR001789">
    <property type="entry name" value="Sig_transdc_resp-reg_receiver"/>
</dbReference>
<dbReference type="SUPFAM" id="SSF52172">
    <property type="entry name" value="CheY-like"/>
    <property type="match status" value="1"/>
</dbReference>
<evidence type="ECO:0000313" key="3">
    <source>
        <dbReference type="EMBL" id="AKD56316.1"/>
    </source>
</evidence>
<dbReference type="Gene3D" id="3.40.50.2300">
    <property type="match status" value="1"/>
</dbReference>
<dbReference type="PROSITE" id="PS50110">
    <property type="entry name" value="RESPONSE_REGULATORY"/>
    <property type="match status" value="1"/>
</dbReference>
<feature type="modified residue" description="4-aspartylphosphate" evidence="1">
    <location>
        <position position="60"/>
    </location>
</feature>
<dbReference type="InterPro" id="IPR011006">
    <property type="entry name" value="CheY-like_superfamily"/>
</dbReference>